<keyword evidence="2" id="KW-1133">Transmembrane helix</keyword>
<dbReference type="InterPro" id="IPR006750">
    <property type="entry name" value="YdcZ"/>
</dbReference>
<dbReference type="PANTHER" id="PTHR34821">
    <property type="entry name" value="INNER MEMBRANE PROTEIN YDCZ"/>
    <property type="match status" value="1"/>
</dbReference>
<proteinExistence type="predicted"/>
<name>A0ABU0JVI9_9BACL</name>
<evidence type="ECO:0000256" key="2">
    <source>
        <dbReference type="SAM" id="Phobius"/>
    </source>
</evidence>
<feature type="transmembrane region" description="Helical" evidence="2">
    <location>
        <begin position="64"/>
        <end position="82"/>
    </location>
</feature>
<evidence type="ECO:0000313" key="4">
    <source>
        <dbReference type="Proteomes" id="UP001226720"/>
    </source>
</evidence>
<gene>
    <name evidence="3" type="ORF">QO000_000070</name>
</gene>
<dbReference type="EMBL" id="JAUSWM010000001">
    <property type="protein sequence ID" value="MDQ0481117.1"/>
    <property type="molecule type" value="Genomic_DNA"/>
</dbReference>
<dbReference type="Proteomes" id="UP001226720">
    <property type="component" value="Unassembled WGS sequence"/>
</dbReference>
<comment type="subcellular location">
    <subcellularLocation>
        <location evidence="1">Endomembrane system</location>
        <topology evidence="1">Multi-pass membrane protein</topology>
    </subcellularLocation>
</comment>
<keyword evidence="2" id="KW-0472">Membrane</keyword>
<feature type="transmembrane region" description="Helical" evidence="2">
    <location>
        <begin position="88"/>
        <end position="109"/>
    </location>
</feature>
<keyword evidence="4" id="KW-1185">Reference proteome</keyword>
<feature type="transmembrane region" description="Helical" evidence="2">
    <location>
        <begin position="30"/>
        <end position="52"/>
    </location>
</feature>
<reference evidence="3" key="1">
    <citation type="submission" date="2023-07" db="EMBL/GenBank/DDBJ databases">
        <title>Genomic Encyclopedia of Type Strains, Phase IV (KMG-IV): sequencing the most valuable type-strain genomes for metagenomic binning, comparative biology and taxonomic classification.</title>
        <authorList>
            <person name="Goeker M."/>
        </authorList>
    </citation>
    <scope>NUCLEOTIDE SEQUENCE [LARGE SCALE GENOMIC DNA]</scope>
    <source>
        <strain evidence="3">JSM 076093</strain>
    </source>
</reference>
<evidence type="ECO:0000256" key="1">
    <source>
        <dbReference type="ARBA" id="ARBA00004127"/>
    </source>
</evidence>
<dbReference type="RefSeq" id="WP_301551855.1">
    <property type="nucleotide sequence ID" value="NZ_JAQRMZ010000005.1"/>
</dbReference>
<organism evidence="3 4">
    <name type="scientific">Guptibacillus hwajinpoensis</name>
    <dbReference type="NCBI Taxonomy" id="208199"/>
    <lineage>
        <taxon>Bacteria</taxon>
        <taxon>Bacillati</taxon>
        <taxon>Bacillota</taxon>
        <taxon>Bacilli</taxon>
        <taxon>Bacillales</taxon>
        <taxon>Guptibacillaceae</taxon>
        <taxon>Guptibacillus</taxon>
    </lineage>
</organism>
<comment type="caution">
    <text evidence="3">The sequence shown here is derived from an EMBL/GenBank/DDBJ whole genome shotgun (WGS) entry which is preliminary data.</text>
</comment>
<feature type="transmembrane region" description="Helical" evidence="2">
    <location>
        <begin position="121"/>
        <end position="140"/>
    </location>
</feature>
<dbReference type="Pfam" id="PF04657">
    <property type="entry name" value="DMT_YdcZ"/>
    <property type="match status" value="1"/>
</dbReference>
<sequence length="141" mass="15173">MKGSLFALLGGVFITLQGVANTSISQDVGVWQATTVTQLTGFLLALLILICLRDKSWRNVKQVKPLYLIGGTFGAIVVVSNITAIQKIGVTVTISALLIAQLLLTFVIDSKGWFGLVKQKMKLPQFIGMGMMIAGVVMLTF</sequence>
<dbReference type="PANTHER" id="PTHR34821:SF3">
    <property type="entry name" value="MEMBRANE PROTEIN"/>
    <property type="match status" value="1"/>
</dbReference>
<dbReference type="InterPro" id="IPR037185">
    <property type="entry name" value="EmrE-like"/>
</dbReference>
<dbReference type="SUPFAM" id="SSF103481">
    <property type="entry name" value="Multidrug resistance efflux transporter EmrE"/>
    <property type="match status" value="1"/>
</dbReference>
<keyword evidence="2" id="KW-0812">Transmembrane</keyword>
<accession>A0ABU0JVI9</accession>
<dbReference type="GeneID" id="301327402"/>
<evidence type="ECO:0000313" key="3">
    <source>
        <dbReference type="EMBL" id="MDQ0481117.1"/>
    </source>
</evidence>
<protein>
    <submittedName>
        <fullName evidence="3">Transporter family-2 protein</fullName>
    </submittedName>
</protein>